<dbReference type="InterPro" id="IPR000305">
    <property type="entry name" value="GIY-YIG_endonuc"/>
</dbReference>
<dbReference type="CDD" id="cd10443">
    <property type="entry name" value="GIY-YIG_HE_Tlr8p_PBC-V_like"/>
    <property type="match status" value="1"/>
</dbReference>
<sequence length="340" mass="39323">MAIKQTKNQKNVIYKFTNSINGKVYIGLTTKTFRKRYNSHKSSAFLPSVKHYDCKFYKAIRKFSWNSFKWEIIDRADSKEELEEKEKFWIFFYDSFKNGYNMTLGGEGSSGIVGEKHGQAKLTGEDVRKIKAALTKGVSQLALAKKYGVRQTNINCIATNKNWTHIEVDGWKEWQDLKARGEFIPPNYLQREKGSRHVNAKLTEEQVVVIKQKLMNKLSMDSIAKEFNVSKSPIYDIATNKSWIHVKVEGWSEYQAERSKGRIKDNKGSNNGMAKLSKEKVMEIKKMLVQGDKQRDIAQSFSLPISTVGSIAQGNTWDYIYVDGWNDYQAKRRKYKRVFA</sequence>
<organism evidence="2 3">
    <name type="scientific">Bacillus nitratireducens</name>
    <dbReference type="NCBI Taxonomy" id="2026193"/>
    <lineage>
        <taxon>Bacteria</taxon>
        <taxon>Bacillati</taxon>
        <taxon>Bacillota</taxon>
        <taxon>Bacilli</taxon>
        <taxon>Bacillales</taxon>
        <taxon>Bacillaceae</taxon>
        <taxon>Bacillus</taxon>
        <taxon>Bacillus cereus group</taxon>
    </lineage>
</organism>
<evidence type="ECO:0000313" key="2">
    <source>
        <dbReference type="EMBL" id="MED4676797.1"/>
    </source>
</evidence>
<feature type="domain" description="GIY-YIG" evidence="1">
    <location>
        <begin position="9"/>
        <end position="102"/>
    </location>
</feature>
<dbReference type="EMBL" id="JARTIK010000001">
    <property type="protein sequence ID" value="MED4676797.1"/>
    <property type="molecule type" value="Genomic_DNA"/>
</dbReference>
<protein>
    <submittedName>
        <fullName evidence="2">GIY-YIG nuclease family protein</fullName>
    </submittedName>
</protein>
<dbReference type="PROSITE" id="PS50164">
    <property type="entry name" value="GIY_YIG"/>
    <property type="match status" value="1"/>
</dbReference>
<gene>
    <name evidence="2" type="ORF">P9485_02835</name>
</gene>
<evidence type="ECO:0000313" key="3">
    <source>
        <dbReference type="Proteomes" id="UP001336122"/>
    </source>
</evidence>
<dbReference type="Gene3D" id="3.40.1440.10">
    <property type="entry name" value="GIY-YIG endonuclease"/>
    <property type="match status" value="1"/>
</dbReference>
<dbReference type="Proteomes" id="UP001336122">
    <property type="component" value="Unassembled WGS sequence"/>
</dbReference>
<proteinExistence type="predicted"/>
<evidence type="ECO:0000259" key="1">
    <source>
        <dbReference type="PROSITE" id="PS50164"/>
    </source>
</evidence>
<dbReference type="RefSeq" id="WP_328070959.1">
    <property type="nucleotide sequence ID" value="NZ_JARTIK010000001.1"/>
</dbReference>
<accession>A0ABU6P8I1</accession>
<keyword evidence="3" id="KW-1185">Reference proteome</keyword>
<reference evidence="2 3" key="1">
    <citation type="submission" date="2023-03" db="EMBL/GenBank/DDBJ databases">
        <title>Bacillus Genome Sequencing.</title>
        <authorList>
            <person name="Dunlap C."/>
        </authorList>
    </citation>
    <scope>NUCLEOTIDE SEQUENCE [LARGE SCALE GENOMIC DNA]</scope>
    <source>
        <strain evidence="2 3">NRS-319</strain>
    </source>
</reference>
<comment type="caution">
    <text evidence="2">The sequence shown here is derived from an EMBL/GenBank/DDBJ whole genome shotgun (WGS) entry which is preliminary data.</text>
</comment>
<dbReference type="SUPFAM" id="SSF82771">
    <property type="entry name" value="GIY-YIG endonuclease"/>
    <property type="match status" value="1"/>
</dbReference>
<name>A0ABU6P8I1_9BACI</name>
<dbReference type="Pfam" id="PF01541">
    <property type="entry name" value="GIY-YIG"/>
    <property type="match status" value="1"/>
</dbReference>
<dbReference type="SMART" id="SM00465">
    <property type="entry name" value="GIYc"/>
    <property type="match status" value="1"/>
</dbReference>
<dbReference type="InterPro" id="IPR035901">
    <property type="entry name" value="GIY-YIG_endonuc_sf"/>
</dbReference>